<dbReference type="InterPro" id="IPR011763">
    <property type="entry name" value="COA_CT_C"/>
</dbReference>
<dbReference type="PANTHER" id="PTHR43842">
    <property type="entry name" value="PROPIONYL-COA CARBOXYLASE BETA CHAIN"/>
    <property type="match status" value="1"/>
</dbReference>
<evidence type="ECO:0000313" key="4">
    <source>
        <dbReference type="EMBL" id="SDC57617.1"/>
    </source>
</evidence>
<dbReference type="InterPro" id="IPR034733">
    <property type="entry name" value="AcCoA_carboxyl_beta"/>
</dbReference>
<dbReference type="PROSITE" id="PS50989">
    <property type="entry name" value="COA_CT_CTER"/>
    <property type="match status" value="1"/>
</dbReference>
<reference evidence="4 6" key="1">
    <citation type="submission" date="2016-10" db="EMBL/GenBank/DDBJ databases">
        <authorList>
            <person name="de Groot N.N."/>
        </authorList>
    </citation>
    <scope>NUCLEOTIDE SEQUENCE [LARGE SCALE GENOMIC DNA]</scope>
    <source>
        <strain evidence="4 6">WG14</strain>
    </source>
</reference>
<dbReference type="Pfam" id="PF01039">
    <property type="entry name" value="Carboxyl_trans"/>
    <property type="match status" value="1"/>
</dbReference>
<dbReference type="Proteomes" id="UP000199322">
    <property type="component" value="Unassembled WGS sequence"/>
</dbReference>
<dbReference type="FunFam" id="3.90.226.10:FF:000017">
    <property type="entry name" value="Propionyl-CoA carboxylase subunit beta 5"/>
    <property type="match status" value="1"/>
</dbReference>
<dbReference type="PROSITE" id="PS50980">
    <property type="entry name" value="COA_CT_NTER"/>
    <property type="match status" value="1"/>
</dbReference>
<dbReference type="Proteomes" id="UP000297288">
    <property type="component" value="Unassembled WGS sequence"/>
</dbReference>
<evidence type="ECO:0000313" key="5">
    <source>
        <dbReference type="EMBL" id="TGG87385.1"/>
    </source>
</evidence>
<accession>A0A1G6MQW8</accession>
<evidence type="ECO:0000313" key="7">
    <source>
        <dbReference type="Proteomes" id="UP000297288"/>
    </source>
</evidence>
<feature type="domain" description="CoA carboxyltransferase N-terminal" evidence="2">
    <location>
        <begin position="1"/>
        <end position="262"/>
    </location>
</feature>
<sequence length="517" mass="56936">MSDKNFDNLLEDFREKDESLNYGGGKEKIEKQHGKGKLTARERIDLLLDEGSFEEIDKFVKHRSTYFGLDKKSFPYDGVVTGFGTINGEKVAVFSQDFTVQGGSLGEMHAKKIMKIQDLAMKYGIPVIGINDSGGARIQEAIDALYGYGGIFYRNTISSGVIPQITVIAGPCAGGAVYSPAITDFIIMVDKTSQMFITGPQVIKAVTGENVDKEKLGGALVHNSKSGVAHLIAKDDEHAMQLSRRLMSYIPQNNLDPKPDVDFEEFDLNERIYDIVSPNPKKSYDVREVINEIFDKESFFEIQPHFAKNIVIGFSRLGGKSVGIVANQPNILAGSLDINASDKASRFIRFCDAFNIPVITFVDTPGFLPGVGQEHGGIIRHGAKLLYAYSEASVPKISVILRKSYGGAYIAMSSQHLGADFVFAWPTAEIAVMGPEGAANIIFAKDIKSSDNPELKRQEKIEEYKDRFANPYEAAARGYIEDIIDPIETRRKLMNALTMAENKAEAKPAKKHGNIPL</sequence>
<dbReference type="RefSeq" id="WP_091403921.1">
    <property type="nucleotide sequence ID" value="NZ_FMYV01000005.1"/>
</dbReference>
<dbReference type="InterPro" id="IPR011762">
    <property type="entry name" value="COA_CT_N"/>
</dbReference>
<keyword evidence="6" id="KW-1185">Reference proteome</keyword>
<dbReference type="OrthoDB" id="9803706at2"/>
<name>A0A1G6MQW8_9BACT</name>
<dbReference type="FunFam" id="3.90.226.10:FF:000016">
    <property type="entry name" value="Propionyl-CoA carboxylase, beta subunit"/>
    <property type="match status" value="1"/>
</dbReference>
<dbReference type="InterPro" id="IPR051047">
    <property type="entry name" value="AccD/PCCB"/>
</dbReference>
<proteinExistence type="inferred from homology"/>
<evidence type="ECO:0000256" key="1">
    <source>
        <dbReference type="ARBA" id="ARBA00006102"/>
    </source>
</evidence>
<dbReference type="GO" id="GO:0016740">
    <property type="term" value="F:transferase activity"/>
    <property type="evidence" value="ECO:0007669"/>
    <property type="project" value="UniProtKB-KW"/>
</dbReference>
<evidence type="ECO:0000313" key="6">
    <source>
        <dbReference type="Proteomes" id="UP000199322"/>
    </source>
</evidence>
<dbReference type="AlphaFoldDB" id="A0A1G6MQW8"/>
<feature type="domain" description="CoA carboxyltransferase C-terminal" evidence="3">
    <location>
        <begin position="260"/>
        <end position="513"/>
    </location>
</feature>
<dbReference type="GO" id="GO:0004658">
    <property type="term" value="F:propionyl-CoA carboxylase activity"/>
    <property type="evidence" value="ECO:0007669"/>
    <property type="project" value="UniProtKB-ARBA"/>
</dbReference>
<dbReference type="InterPro" id="IPR029045">
    <property type="entry name" value="ClpP/crotonase-like_dom_sf"/>
</dbReference>
<reference evidence="5 7" key="2">
    <citation type="submission" date="2019-04" db="EMBL/GenBank/DDBJ databases">
        <title>Draft genome sequence data and analysis of a Fermenting Bacterium, Geotoga petraea strain HO-Geo1, isolated from heavy-oil petroleum reservoir in Russia.</title>
        <authorList>
            <person name="Grouzdev D.S."/>
            <person name="Semenova E.M."/>
            <person name="Sokolova D.S."/>
            <person name="Tourova T.P."/>
            <person name="Poltaraus A.B."/>
            <person name="Nazina T.N."/>
        </authorList>
    </citation>
    <scope>NUCLEOTIDE SEQUENCE [LARGE SCALE GENOMIC DNA]</scope>
    <source>
        <strain evidence="5 7">HO-Geo1</strain>
    </source>
</reference>
<dbReference type="SUPFAM" id="SSF52096">
    <property type="entry name" value="ClpP/crotonase"/>
    <property type="match status" value="2"/>
</dbReference>
<dbReference type="EMBL" id="SRME01000005">
    <property type="protein sequence ID" value="TGG87385.1"/>
    <property type="molecule type" value="Genomic_DNA"/>
</dbReference>
<dbReference type="Gene3D" id="3.90.226.10">
    <property type="entry name" value="2-enoyl-CoA Hydratase, Chain A, domain 1"/>
    <property type="match status" value="2"/>
</dbReference>
<gene>
    <name evidence="5" type="ORF">E4650_08770</name>
    <name evidence="4" type="ORF">SAMN04488588_1340</name>
</gene>
<evidence type="ECO:0000259" key="2">
    <source>
        <dbReference type="PROSITE" id="PS50980"/>
    </source>
</evidence>
<dbReference type="GO" id="GO:0003989">
    <property type="term" value="F:acetyl-CoA carboxylase activity"/>
    <property type="evidence" value="ECO:0007669"/>
    <property type="project" value="UniProtKB-ARBA"/>
</dbReference>
<dbReference type="STRING" id="28234.SAMN04488588_1340"/>
<evidence type="ECO:0000259" key="3">
    <source>
        <dbReference type="PROSITE" id="PS50989"/>
    </source>
</evidence>
<comment type="similarity">
    <text evidence="1">Belongs to the AccD/PCCB family.</text>
</comment>
<dbReference type="GO" id="GO:0015977">
    <property type="term" value="P:carbon fixation"/>
    <property type="evidence" value="ECO:0007669"/>
    <property type="project" value="UniProtKB-ARBA"/>
</dbReference>
<protein>
    <submittedName>
        <fullName evidence="4">Acetyl-CoA carboxylase, carboxyltransferase component</fullName>
    </submittedName>
    <submittedName>
        <fullName evidence="5">Methylmalonyl-CoA carboxyltransferase</fullName>
    </submittedName>
</protein>
<dbReference type="EMBL" id="FMYV01000005">
    <property type="protein sequence ID" value="SDC57617.1"/>
    <property type="molecule type" value="Genomic_DNA"/>
</dbReference>
<organism evidence="4 6">
    <name type="scientific">Geotoga petraea</name>
    <dbReference type="NCBI Taxonomy" id="28234"/>
    <lineage>
        <taxon>Bacteria</taxon>
        <taxon>Thermotogati</taxon>
        <taxon>Thermotogota</taxon>
        <taxon>Thermotogae</taxon>
        <taxon>Petrotogales</taxon>
        <taxon>Petrotogaceae</taxon>
        <taxon>Geotoga</taxon>
    </lineage>
</organism>
<dbReference type="PANTHER" id="PTHR43842:SF2">
    <property type="entry name" value="PROPIONYL-COA CARBOXYLASE BETA CHAIN, MITOCHONDRIAL"/>
    <property type="match status" value="1"/>
</dbReference>
<dbReference type="GO" id="GO:0009317">
    <property type="term" value="C:acetyl-CoA carboxylase complex"/>
    <property type="evidence" value="ECO:0007669"/>
    <property type="project" value="UniProtKB-ARBA"/>
</dbReference>
<keyword evidence="4" id="KW-0808">Transferase</keyword>